<dbReference type="PANTHER" id="PTHR32448">
    <property type="entry name" value="OS08G0158400 PROTEIN"/>
    <property type="match status" value="1"/>
</dbReference>
<proteinExistence type="predicted"/>
<evidence type="ECO:0008006" key="3">
    <source>
        <dbReference type="Google" id="ProtNLM"/>
    </source>
</evidence>
<protein>
    <recommendedName>
        <fullName evidence="3">Berberine/berberine-like domain-containing protein</fullName>
    </recommendedName>
</protein>
<organism evidence="1 2">
    <name type="scientific">Lithocarpus litseifolius</name>
    <dbReference type="NCBI Taxonomy" id="425828"/>
    <lineage>
        <taxon>Eukaryota</taxon>
        <taxon>Viridiplantae</taxon>
        <taxon>Streptophyta</taxon>
        <taxon>Embryophyta</taxon>
        <taxon>Tracheophyta</taxon>
        <taxon>Spermatophyta</taxon>
        <taxon>Magnoliopsida</taxon>
        <taxon>eudicotyledons</taxon>
        <taxon>Gunneridae</taxon>
        <taxon>Pentapetalae</taxon>
        <taxon>rosids</taxon>
        <taxon>fabids</taxon>
        <taxon>Fagales</taxon>
        <taxon>Fagaceae</taxon>
        <taxon>Lithocarpus</taxon>
    </lineage>
</organism>
<reference evidence="1 2" key="1">
    <citation type="submission" date="2024-01" db="EMBL/GenBank/DDBJ databases">
        <title>A telomere-to-telomere, gap-free genome of sweet tea (Lithocarpus litseifolius).</title>
        <authorList>
            <person name="Zhou J."/>
        </authorList>
    </citation>
    <scope>NUCLEOTIDE SEQUENCE [LARGE SCALE GENOMIC DNA]</scope>
    <source>
        <strain evidence="1">Zhou-2022a</strain>
        <tissue evidence="1">Leaf</tissue>
    </source>
</reference>
<accession>A0AAW2DNH2</accession>
<comment type="caution">
    <text evidence="1">The sequence shown here is derived from an EMBL/GenBank/DDBJ whole genome shotgun (WGS) entry which is preliminary data.</text>
</comment>
<keyword evidence="2" id="KW-1185">Reference proteome</keyword>
<dbReference type="Proteomes" id="UP001459277">
    <property type="component" value="Unassembled WGS sequence"/>
</dbReference>
<name>A0AAW2DNH2_9ROSI</name>
<evidence type="ECO:0000313" key="2">
    <source>
        <dbReference type="Proteomes" id="UP001459277"/>
    </source>
</evidence>
<dbReference type="EMBL" id="JAZDWU010000002">
    <property type="protein sequence ID" value="KAL0011966.1"/>
    <property type="molecule type" value="Genomic_DNA"/>
</dbReference>
<gene>
    <name evidence="1" type="ORF">SO802_007074</name>
</gene>
<dbReference type="Gene3D" id="3.40.462.20">
    <property type="match status" value="1"/>
</dbReference>
<sequence>MQESFPELGLVSKDCAEMSWIQSMVYFAGFSCEQSLDILLTRGPSILYFKGKSDYVKNSIPEMGLEGIWQRFYENEAASAMLILTPYGRRMSEISESSIPFPHSAGNIYKIQRLVSWSEEENAAPEMYVNWIRWLYNYMASYVSQSPREAYLNYRGLDIGTNNEGNKSYSQASYGVLNILKSTSKGWWMGRLWLILLISLRMSKIPLS</sequence>
<dbReference type="Gene3D" id="3.30.465.10">
    <property type="match status" value="1"/>
</dbReference>
<evidence type="ECO:0000313" key="1">
    <source>
        <dbReference type="EMBL" id="KAL0011966.1"/>
    </source>
</evidence>
<dbReference type="InterPro" id="IPR016169">
    <property type="entry name" value="FAD-bd_PCMH_sub2"/>
</dbReference>
<dbReference type="AlphaFoldDB" id="A0AAW2DNH2"/>